<comment type="caution">
    <text evidence="2">The sequence shown here is derived from an EMBL/GenBank/DDBJ whole genome shotgun (WGS) entry which is preliminary data.</text>
</comment>
<protein>
    <submittedName>
        <fullName evidence="2">Uncharacterized protein</fullName>
    </submittedName>
</protein>
<keyword evidence="3" id="KW-1185">Reference proteome</keyword>
<evidence type="ECO:0000313" key="3">
    <source>
        <dbReference type="Proteomes" id="UP001194696"/>
    </source>
</evidence>
<organism evidence="2 3">
    <name type="scientific">Linnemannia gamsii</name>
    <dbReference type="NCBI Taxonomy" id="64522"/>
    <lineage>
        <taxon>Eukaryota</taxon>
        <taxon>Fungi</taxon>
        <taxon>Fungi incertae sedis</taxon>
        <taxon>Mucoromycota</taxon>
        <taxon>Mortierellomycotina</taxon>
        <taxon>Mortierellomycetes</taxon>
        <taxon>Mortierellales</taxon>
        <taxon>Mortierellaceae</taxon>
        <taxon>Linnemannia</taxon>
    </lineage>
</organism>
<proteinExistence type="predicted"/>
<name>A0ABQ7K245_9FUNG</name>
<reference evidence="2 3" key="1">
    <citation type="journal article" date="2020" name="Fungal Divers.">
        <title>Resolving the Mortierellaceae phylogeny through synthesis of multi-gene phylogenetics and phylogenomics.</title>
        <authorList>
            <person name="Vandepol N."/>
            <person name="Liber J."/>
            <person name="Desiro A."/>
            <person name="Na H."/>
            <person name="Kennedy M."/>
            <person name="Barry K."/>
            <person name="Grigoriev I.V."/>
            <person name="Miller A.N."/>
            <person name="O'Donnell K."/>
            <person name="Stajich J.E."/>
            <person name="Bonito G."/>
        </authorList>
    </citation>
    <scope>NUCLEOTIDE SEQUENCE [LARGE SCALE GENOMIC DNA]</scope>
    <source>
        <strain evidence="2 3">AD045</strain>
    </source>
</reference>
<dbReference type="Proteomes" id="UP001194696">
    <property type="component" value="Unassembled WGS sequence"/>
</dbReference>
<evidence type="ECO:0000256" key="1">
    <source>
        <dbReference type="SAM" id="SignalP"/>
    </source>
</evidence>
<keyword evidence="1" id="KW-0732">Signal</keyword>
<feature type="signal peptide" evidence="1">
    <location>
        <begin position="1"/>
        <end position="26"/>
    </location>
</feature>
<dbReference type="EMBL" id="JAAAIM010000318">
    <property type="protein sequence ID" value="KAG0289948.1"/>
    <property type="molecule type" value="Genomic_DNA"/>
</dbReference>
<feature type="chain" id="PRO_5046104096" evidence="1">
    <location>
        <begin position="27"/>
        <end position="89"/>
    </location>
</feature>
<accession>A0ABQ7K245</accession>
<sequence>MYFPTFTVSMAFAILVLSATTSAASSFDACDFCIDKKMISVEPACANLPKNITKSKNGDYLTHQHYKCYCGVPSSKAWYKSCKAKIINK</sequence>
<gene>
    <name evidence="2" type="ORF">BGZ96_006550</name>
</gene>
<evidence type="ECO:0000313" key="2">
    <source>
        <dbReference type="EMBL" id="KAG0289948.1"/>
    </source>
</evidence>